<dbReference type="SUPFAM" id="SSF56112">
    <property type="entry name" value="Protein kinase-like (PK-like)"/>
    <property type="match status" value="1"/>
</dbReference>
<evidence type="ECO:0000313" key="5">
    <source>
        <dbReference type="EnsemblPlants" id="OB03G31000.1"/>
    </source>
</evidence>
<proteinExistence type="predicted"/>
<dbReference type="InterPro" id="IPR024729">
    <property type="entry name" value="USP7_ICP0-binding_dom"/>
</dbReference>
<dbReference type="PROSITE" id="PS50011">
    <property type="entry name" value="PROTEIN_KINASE_DOM"/>
    <property type="match status" value="1"/>
</dbReference>
<evidence type="ECO:0000256" key="3">
    <source>
        <dbReference type="ARBA" id="ARBA00022786"/>
    </source>
</evidence>
<dbReference type="Gramene" id="OB03G31000.1">
    <property type="protein sequence ID" value="OB03G31000.1"/>
    <property type="gene ID" value="OB03G31000"/>
</dbReference>
<reference evidence="5" key="2">
    <citation type="submission" date="2013-04" db="UniProtKB">
        <authorList>
            <consortium name="EnsemblPlants"/>
        </authorList>
    </citation>
    <scope>IDENTIFICATION</scope>
</reference>
<dbReference type="GO" id="GO:0004672">
    <property type="term" value="F:protein kinase activity"/>
    <property type="evidence" value="ECO:0007669"/>
    <property type="project" value="InterPro"/>
</dbReference>
<reference evidence="5" key="1">
    <citation type="journal article" date="2013" name="Nat. Commun.">
        <title>Whole-genome sequencing of Oryza brachyantha reveals mechanisms underlying Oryza genome evolution.</title>
        <authorList>
            <person name="Chen J."/>
            <person name="Huang Q."/>
            <person name="Gao D."/>
            <person name="Wang J."/>
            <person name="Lang Y."/>
            <person name="Liu T."/>
            <person name="Li B."/>
            <person name="Bai Z."/>
            <person name="Luis Goicoechea J."/>
            <person name="Liang C."/>
            <person name="Chen C."/>
            <person name="Zhang W."/>
            <person name="Sun S."/>
            <person name="Liao Y."/>
            <person name="Zhang X."/>
            <person name="Yang L."/>
            <person name="Song C."/>
            <person name="Wang M."/>
            <person name="Shi J."/>
            <person name="Liu G."/>
            <person name="Liu J."/>
            <person name="Zhou H."/>
            <person name="Zhou W."/>
            <person name="Yu Q."/>
            <person name="An N."/>
            <person name="Chen Y."/>
            <person name="Cai Q."/>
            <person name="Wang B."/>
            <person name="Liu B."/>
            <person name="Min J."/>
            <person name="Huang Y."/>
            <person name="Wu H."/>
            <person name="Li Z."/>
            <person name="Zhang Y."/>
            <person name="Yin Y."/>
            <person name="Song W."/>
            <person name="Jiang J."/>
            <person name="Jackson S.A."/>
            <person name="Wing R.A."/>
            <person name="Wang J."/>
            <person name="Chen M."/>
        </authorList>
    </citation>
    <scope>NUCLEOTIDE SEQUENCE [LARGE SCALE GENOMIC DNA]</scope>
    <source>
        <strain evidence="5">cv. IRGC 101232</strain>
    </source>
</reference>
<dbReference type="InterPro" id="IPR000719">
    <property type="entry name" value="Prot_kinase_dom"/>
</dbReference>
<dbReference type="Gene3D" id="1.10.510.10">
    <property type="entry name" value="Transferase(Phosphotransferase) domain 1"/>
    <property type="match status" value="1"/>
</dbReference>
<evidence type="ECO:0000259" key="4">
    <source>
        <dbReference type="PROSITE" id="PS50011"/>
    </source>
</evidence>
<sequence length="239" mass="26616">MRSYVSSRPSDILPKLRSLAGFCASQPIDLYEEVKFEPVLCDAIDIHHTFSESGILTGDIICYQKSPPQNWRIYYSVASFLQHVCDNKGTHVILNFSREDLEQATEHFSNASEVGNTEYGHTYRGMTHNTMVAIKLSSSQSLYLQEVNLVSALRQCRHPNIVAFIGVCSEASALVHEWLSNGNLEGRIVCANDSPPLSWHNRTQIIGDVCSALLFLHSNKPTALVHGDLRPCNILIDAS</sequence>
<dbReference type="PROSITE" id="PS00109">
    <property type="entry name" value="PROTEIN_KINASE_TYR"/>
    <property type="match status" value="1"/>
</dbReference>
<dbReference type="Pfam" id="PF12436">
    <property type="entry name" value="USP7_ICP0_bdg"/>
    <property type="match status" value="1"/>
</dbReference>
<dbReference type="HOGENOM" id="CLU_1162665_0_0_1"/>
<dbReference type="InterPro" id="IPR001245">
    <property type="entry name" value="Ser-Thr/Tyr_kinase_cat_dom"/>
</dbReference>
<dbReference type="PANTHER" id="PTHR45647:SF50">
    <property type="entry name" value="U-BOX DOMAIN-CONTAINING PROTEIN 57"/>
    <property type="match status" value="1"/>
</dbReference>
<keyword evidence="6" id="KW-1185">Reference proteome</keyword>
<accession>J3LPX4</accession>
<dbReference type="Pfam" id="PF07714">
    <property type="entry name" value="PK_Tyr_Ser-Thr"/>
    <property type="match status" value="1"/>
</dbReference>
<dbReference type="Gene3D" id="3.30.200.20">
    <property type="entry name" value="Phosphorylase Kinase, domain 1"/>
    <property type="match status" value="1"/>
</dbReference>
<name>J3LPX4_ORYBR</name>
<keyword evidence="3" id="KW-0833">Ubl conjugation pathway</keyword>
<organism evidence="5">
    <name type="scientific">Oryza brachyantha</name>
    <name type="common">malo sina</name>
    <dbReference type="NCBI Taxonomy" id="4533"/>
    <lineage>
        <taxon>Eukaryota</taxon>
        <taxon>Viridiplantae</taxon>
        <taxon>Streptophyta</taxon>
        <taxon>Embryophyta</taxon>
        <taxon>Tracheophyta</taxon>
        <taxon>Spermatophyta</taxon>
        <taxon>Magnoliopsida</taxon>
        <taxon>Liliopsida</taxon>
        <taxon>Poales</taxon>
        <taxon>Poaceae</taxon>
        <taxon>BOP clade</taxon>
        <taxon>Oryzoideae</taxon>
        <taxon>Oryzeae</taxon>
        <taxon>Oryzinae</taxon>
        <taxon>Oryza</taxon>
    </lineage>
</organism>
<dbReference type="InterPro" id="IPR051348">
    <property type="entry name" value="U-box_ubiquitin_ligases"/>
</dbReference>
<dbReference type="InterPro" id="IPR008266">
    <property type="entry name" value="Tyr_kinase_AS"/>
</dbReference>
<dbReference type="eggNOG" id="ENOG502QQ1P">
    <property type="taxonomic scope" value="Eukaryota"/>
</dbReference>
<dbReference type="GO" id="GO:0005524">
    <property type="term" value="F:ATP binding"/>
    <property type="evidence" value="ECO:0007669"/>
    <property type="project" value="InterPro"/>
</dbReference>
<dbReference type="Proteomes" id="UP000006038">
    <property type="component" value="Chromosome 3"/>
</dbReference>
<evidence type="ECO:0000256" key="2">
    <source>
        <dbReference type="ARBA" id="ARBA00012483"/>
    </source>
</evidence>
<dbReference type="EC" id="2.3.2.27" evidence="2"/>
<dbReference type="Gene3D" id="3.10.20.90">
    <property type="entry name" value="Phosphatidylinositol 3-kinase Catalytic Subunit, Chain A, domain 1"/>
    <property type="match status" value="1"/>
</dbReference>
<dbReference type="PANTHER" id="PTHR45647">
    <property type="entry name" value="OS02G0152300 PROTEIN"/>
    <property type="match status" value="1"/>
</dbReference>
<evidence type="ECO:0000256" key="1">
    <source>
        <dbReference type="ARBA" id="ARBA00000900"/>
    </source>
</evidence>
<dbReference type="InterPro" id="IPR011009">
    <property type="entry name" value="Kinase-like_dom_sf"/>
</dbReference>
<feature type="domain" description="Protein kinase" evidence="4">
    <location>
        <begin position="108"/>
        <end position="239"/>
    </location>
</feature>
<dbReference type="EnsemblPlants" id="OB03G31000.1">
    <property type="protein sequence ID" value="OB03G31000.1"/>
    <property type="gene ID" value="OB03G31000"/>
</dbReference>
<evidence type="ECO:0000313" key="6">
    <source>
        <dbReference type="Proteomes" id="UP000006038"/>
    </source>
</evidence>
<dbReference type="AlphaFoldDB" id="J3LPX4"/>
<comment type="catalytic activity">
    <reaction evidence="1">
        <text>S-ubiquitinyl-[E2 ubiquitin-conjugating enzyme]-L-cysteine + [acceptor protein]-L-lysine = [E2 ubiquitin-conjugating enzyme]-L-cysteine + N(6)-ubiquitinyl-[acceptor protein]-L-lysine.</text>
        <dbReference type="EC" id="2.3.2.27"/>
    </reaction>
</comment>
<dbReference type="GO" id="GO:0061630">
    <property type="term" value="F:ubiquitin protein ligase activity"/>
    <property type="evidence" value="ECO:0007669"/>
    <property type="project" value="UniProtKB-EC"/>
</dbReference>
<protein>
    <recommendedName>
        <fullName evidence="2">RING-type E3 ubiquitin transferase</fullName>
        <ecNumber evidence="2">2.3.2.27</ecNumber>
    </recommendedName>
</protein>